<feature type="compositionally biased region" description="Basic residues" evidence="1">
    <location>
        <begin position="38"/>
        <end position="57"/>
    </location>
</feature>
<evidence type="ECO:0000256" key="1">
    <source>
        <dbReference type="SAM" id="MobiDB-lite"/>
    </source>
</evidence>
<protein>
    <submittedName>
        <fullName evidence="2">Uncharacterized protein</fullName>
    </submittedName>
</protein>
<dbReference type="Proteomes" id="UP001148786">
    <property type="component" value="Unassembled WGS sequence"/>
</dbReference>
<dbReference type="EMBL" id="JANKHO010002823">
    <property type="protein sequence ID" value="KAJ3488448.1"/>
    <property type="molecule type" value="Genomic_DNA"/>
</dbReference>
<name>A0A9W8JP15_9AGAR</name>
<evidence type="ECO:0000313" key="2">
    <source>
        <dbReference type="EMBL" id="KAJ3488448.1"/>
    </source>
</evidence>
<evidence type="ECO:0000313" key="3">
    <source>
        <dbReference type="Proteomes" id="UP001148786"/>
    </source>
</evidence>
<keyword evidence="3" id="KW-1185">Reference proteome</keyword>
<accession>A0A9W8JP15</accession>
<organism evidence="2 3">
    <name type="scientific">Agrocybe chaxingu</name>
    <dbReference type="NCBI Taxonomy" id="84603"/>
    <lineage>
        <taxon>Eukaryota</taxon>
        <taxon>Fungi</taxon>
        <taxon>Dikarya</taxon>
        <taxon>Basidiomycota</taxon>
        <taxon>Agaricomycotina</taxon>
        <taxon>Agaricomycetes</taxon>
        <taxon>Agaricomycetidae</taxon>
        <taxon>Agaricales</taxon>
        <taxon>Agaricineae</taxon>
        <taxon>Strophariaceae</taxon>
        <taxon>Agrocybe</taxon>
    </lineage>
</organism>
<comment type="caution">
    <text evidence="2">The sequence shown here is derived from an EMBL/GenBank/DDBJ whole genome shotgun (WGS) entry which is preliminary data.</text>
</comment>
<gene>
    <name evidence="2" type="ORF">NLJ89_g11615</name>
</gene>
<proteinExistence type="predicted"/>
<sequence length="126" mass="14261">MKTEHLAQSFKLGGAKPSYDPPNSEWHEDSDQLLHLQFNHRPHQSNRRPHQSNRRHPPPNLPEQLLRLTIPAKSSTSVVFPAPQPTMKGRPADSLKLGVALAQVATLSLDHQLLRRAQPVLLQQRQ</sequence>
<reference evidence="2" key="1">
    <citation type="submission" date="2022-07" db="EMBL/GenBank/DDBJ databases">
        <title>Genome Sequence of Agrocybe chaxingu.</title>
        <authorList>
            <person name="Buettner E."/>
        </authorList>
    </citation>
    <scope>NUCLEOTIDE SEQUENCE</scope>
    <source>
        <strain evidence="2">MP-N11</strain>
    </source>
</reference>
<dbReference type="AlphaFoldDB" id="A0A9W8JP15"/>
<feature type="region of interest" description="Disordered" evidence="1">
    <location>
        <begin position="1"/>
        <end position="62"/>
    </location>
</feature>